<protein>
    <submittedName>
        <fullName evidence="2">Saposin B-type domain-containing protein</fullName>
    </submittedName>
</protein>
<accession>A0AC34GXK4</accession>
<dbReference type="WBParaSite" id="ES5_v2.g9510.t1">
    <property type="protein sequence ID" value="ES5_v2.g9510.t1"/>
    <property type="gene ID" value="ES5_v2.g9510"/>
</dbReference>
<evidence type="ECO:0000313" key="1">
    <source>
        <dbReference type="Proteomes" id="UP000887579"/>
    </source>
</evidence>
<reference evidence="2" key="1">
    <citation type="submission" date="2022-11" db="UniProtKB">
        <authorList>
            <consortium name="WormBaseParasite"/>
        </authorList>
    </citation>
    <scope>IDENTIFICATION</scope>
</reference>
<proteinExistence type="predicted"/>
<evidence type="ECO:0000313" key="2">
    <source>
        <dbReference type="WBParaSite" id="ES5_v2.g9510.t1"/>
    </source>
</evidence>
<dbReference type="Proteomes" id="UP000887579">
    <property type="component" value="Unplaced"/>
</dbReference>
<organism evidence="1 2">
    <name type="scientific">Panagrolaimus sp. ES5</name>
    <dbReference type="NCBI Taxonomy" id="591445"/>
    <lineage>
        <taxon>Eukaryota</taxon>
        <taxon>Metazoa</taxon>
        <taxon>Ecdysozoa</taxon>
        <taxon>Nematoda</taxon>
        <taxon>Chromadorea</taxon>
        <taxon>Rhabditida</taxon>
        <taxon>Tylenchina</taxon>
        <taxon>Panagrolaimomorpha</taxon>
        <taxon>Panagrolaimoidea</taxon>
        <taxon>Panagrolaimidae</taxon>
        <taxon>Panagrolaimus</taxon>
    </lineage>
</organism>
<sequence length="257" mass="28941">MKHVKLLLQGYCNEVPPDSQKLFQEAANRIFENGLEIAQHYTFKTNCEAFCGANSQQFSTKTFCSGITAVLDNIVTILDTFELKVESVCTSEIDPNECISQLQKWRFLITDFLKRSMLRIVKEIESKTLCNIAFDYTLSDILKIADSDAALKMPNFYPHLSRGTTPAICTVCENVVETGCEMLTNPQVYTSYLFAESLISECQKITSCPSVCGADDFVNTIMAFIFPLANFYVWPQACHFIDERCPVNPNSMCTSNN</sequence>
<name>A0AC34GXK4_9BILA</name>